<organism evidence="1 2">
    <name type="scientific">Adineta steineri</name>
    <dbReference type="NCBI Taxonomy" id="433720"/>
    <lineage>
        <taxon>Eukaryota</taxon>
        <taxon>Metazoa</taxon>
        <taxon>Spiralia</taxon>
        <taxon>Gnathifera</taxon>
        <taxon>Rotifera</taxon>
        <taxon>Eurotatoria</taxon>
        <taxon>Bdelloidea</taxon>
        <taxon>Adinetida</taxon>
        <taxon>Adinetidae</taxon>
        <taxon>Adineta</taxon>
    </lineage>
</organism>
<comment type="caution">
    <text evidence="1">The sequence shown here is derived from an EMBL/GenBank/DDBJ whole genome shotgun (WGS) entry which is preliminary data.</text>
</comment>
<protein>
    <submittedName>
        <fullName evidence="1">Uncharacterized protein</fullName>
    </submittedName>
</protein>
<sequence>MKNIITILFGITFIVLGIHADPFLFLPRHMLPPIGIVYELDFNMNFGIGHQVGKNVIHALTTSNSETIIGYRVWQLFTTEDSRTGYQEYFMNGTIFQSSMDPHTQKCVSFFSRSADCTGWLDTEILRWDNRCKLSGGEASSNSVAKMTVWVGTTDLKRPIKMNVSVIDDNSPEEMLLTFQFTSKTEGKILPNIKCDS</sequence>
<dbReference type="EMBL" id="CAJNOE010000467">
    <property type="protein sequence ID" value="CAF1230522.1"/>
    <property type="molecule type" value="Genomic_DNA"/>
</dbReference>
<gene>
    <name evidence="1" type="ORF">IZO911_LOCUS30228</name>
</gene>
<dbReference type="AlphaFoldDB" id="A0A814YHR4"/>
<accession>A0A814YHR4</accession>
<evidence type="ECO:0000313" key="1">
    <source>
        <dbReference type="EMBL" id="CAF1230522.1"/>
    </source>
</evidence>
<proteinExistence type="predicted"/>
<name>A0A814YHR4_9BILA</name>
<dbReference type="Proteomes" id="UP000663860">
    <property type="component" value="Unassembled WGS sequence"/>
</dbReference>
<reference evidence="1" key="1">
    <citation type="submission" date="2021-02" db="EMBL/GenBank/DDBJ databases">
        <authorList>
            <person name="Nowell W R."/>
        </authorList>
    </citation>
    <scope>NUCLEOTIDE SEQUENCE</scope>
</reference>
<evidence type="ECO:0000313" key="2">
    <source>
        <dbReference type="Proteomes" id="UP000663860"/>
    </source>
</evidence>